<dbReference type="RefSeq" id="XP_008594477.1">
    <property type="nucleotide sequence ID" value="XM_008596255.1"/>
</dbReference>
<organism evidence="1 2">
    <name type="scientific">Beauveria bassiana (strain ARSEF 2860)</name>
    <name type="common">White muscardine disease fungus</name>
    <name type="synonym">Tritirachium shiotae</name>
    <dbReference type="NCBI Taxonomy" id="655819"/>
    <lineage>
        <taxon>Eukaryota</taxon>
        <taxon>Fungi</taxon>
        <taxon>Dikarya</taxon>
        <taxon>Ascomycota</taxon>
        <taxon>Pezizomycotina</taxon>
        <taxon>Sordariomycetes</taxon>
        <taxon>Hypocreomycetidae</taxon>
        <taxon>Hypocreales</taxon>
        <taxon>Cordycipitaceae</taxon>
        <taxon>Beauveria</taxon>
    </lineage>
</organism>
<dbReference type="GeneID" id="19884170"/>
<name>J4KR40_BEAB2</name>
<accession>J4KR40</accession>
<evidence type="ECO:0000313" key="1">
    <source>
        <dbReference type="EMBL" id="EJP70289.1"/>
    </source>
</evidence>
<proteinExistence type="predicted"/>
<evidence type="ECO:0000313" key="2">
    <source>
        <dbReference type="Proteomes" id="UP000002762"/>
    </source>
</evidence>
<dbReference type="Proteomes" id="UP000002762">
    <property type="component" value="Unassembled WGS sequence"/>
</dbReference>
<gene>
    <name evidence="1" type="ORF">BBA_01158</name>
</gene>
<dbReference type="EMBL" id="JH725151">
    <property type="protein sequence ID" value="EJP70289.1"/>
    <property type="molecule type" value="Genomic_DNA"/>
</dbReference>
<dbReference type="AlphaFoldDB" id="J4KR40"/>
<dbReference type="HOGENOM" id="CLU_2793606_0_0_1"/>
<reference evidence="1 2" key="1">
    <citation type="journal article" date="2012" name="Sci. Rep.">
        <title>Genomic perspectives on the evolution of fungal entomopathogenicity in Beauveria bassiana.</title>
        <authorList>
            <person name="Xiao G."/>
            <person name="Ying S.H."/>
            <person name="Zheng P."/>
            <person name="Wang Z.L."/>
            <person name="Zhang S."/>
            <person name="Xie X.Q."/>
            <person name="Shang Y."/>
            <person name="St Leger R.J."/>
            <person name="Zhao G.P."/>
            <person name="Wang C."/>
            <person name="Feng M.G."/>
        </authorList>
    </citation>
    <scope>NUCLEOTIDE SEQUENCE [LARGE SCALE GENOMIC DNA]</scope>
    <source>
        <strain evidence="1 2">ARSEF 2860</strain>
    </source>
</reference>
<dbReference type="InParanoid" id="J4KR40"/>
<keyword evidence="2" id="KW-1185">Reference proteome</keyword>
<sequence length="68" mass="7640">MPQHDLRDGGPQFFKTCDWLIQLACGATRATASAKAPHWLSEAERRVPTGRLFRQLPTHIVNSVYSCT</sequence>
<protein>
    <submittedName>
        <fullName evidence="1">Uncharacterized protein</fullName>
    </submittedName>
</protein>